<proteinExistence type="predicted"/>
<evidence type="ECO:0000313" key="2">
    <source>
        <dbReference type="Proteomes" id="UP001186974"/>
    </source>
</evidence>
<protein>
    <submittedName>
        <fullName evidence="1">Uncharacterized protein</fullName>
    </submittedName>
</protein>
<reference evidence="1" key="1">
    <citation type="submission" date="2024-09" db="EMBL/GenBank/DDBJ databases">
        <title>Black Yeasts Isolated from many extreme environments.</title>
        <authorList>
            <person name="Coleine C."/>
            <person name="Stajich J.E."/>
            <person name="Selbmann L."/>
        </authorList>
    </citation>
    <scope>NUCLEOTIDE SEQUENCE</scope>
    <source>
        <strain evidence="1">CCFEE 5737</strain>
    </source>
</reference>
<name>A0ACC3CYJ8_9PEZI</name>
<accession>A0ACC3CYJ8</accession>
<gene>
    <name evidence="1" type="ORF">LTS18_011682</name>
</gene>
<dbReference type="EMBL" id="JAWDJW010009744">
    <property type="protein sequence ID" value="KAK3056483.1"/>
    <property type="molecule type" value="Genomic_DNA"/>
</dbReference>
<organism evidence="1 2">
    <name type="scientific">Coniosporium uncinatum</name>
    <dbReference type="NCBI Taxonomy" id="93489"/>
    <lineage>
        <taxon>Eukaryota</taxon>
        <taxon>Fungi</taxon>
        <taxon>Dikarya</taxon>
        <taxon>Ascomycota</taxon>
        <taxon>Pezizomycotina</taxon>
        <taxon>Dothideomycetes</taxon>
        <taxon>Dothideomycetes incertae sedis</taxon>
        <taxon>Coniosporium</taxon>
    </lineage>
</organism>
<dbReference type="Proteomes" id="UP001186974">
    <property type="component" value="Unassembled WGS sequence"/>
</dbReference>
<evidence type="ECO:0000313" key="1">
    <source>
        <dbReference type="EMBL" id="KAK3056483.1"/>
    </source>
</evidence>
<sequence length="146" mass="16032">MKVARVAEASIGDRSKYAYWNGTQWVAKPPAAANQVSNIFDYNVGGYGPGTGDIFWSAYFGTWLAVFFDGLSPNGTFRLMYSTNGKITGPWSTYQNLYVTRGCSGCGVSYNYASHAYPGVDRTGKTLLLGWTFNGAYTQFTTVTFQ</sequence>
<comment type="caution">
    <text evidence="1">The sequence shown here is derived from an EMBL/GenBank/DDBJ whole genome shotgun (WGS) entry which is preliminary data.</text>
</comment>
<keyword evidence="2" id="KW-1185">Reference proteome</keyword>